<dbReference type="Gene3D" id="1.10.287.1080">
    <property type="entry name" value="MazG-like"/>
    <property type="match status" value="1"/>
</dbReference>
<proteinExistence type="predicted"/>
<dbReference type="Proteomes" id="UP000672602">
    <property type="component" value="Unassembled WGS sequence"/>
</dbReference>
<comment type="caution">
    <text evidence="2">The sequence shown here is derived from an EMBL/GenBank/DDBJ whole genome shotgun (WGS) entry which is preliminary data.</text>
</comment>
<accession>A0A8J7RW93</accession>
<organism evidence="2 3">
    <name type="scientific">Marivibrio halodurans</name>
    <dbReference type="NCBI Taxonomy" id="2039722"/>
    <lineage>
        <taxon>Bacteria</taxon>
        <taxon>Pseudomonadati</taxon>
        <taxon>Pseudomonadota</taxon>
        <taxon>Alphaproteobacteria</taxon>
        <taxon>Rhodospirillales</taxon>
        <taxon>Rhodospirillaceae</taxon>
        <taxon>Marivibrio</taxon>
    </lineage>
</organism>
<protein>
    <submittedName>
        <fullName evidence="2">MazG-like family protein</fullName>
    </submittedName>
</protein>
<dbReference type="SUPFAM" id="SSF101386">
    <property type="entry name" value="all-alpha NTP pyrophosphatases"/>
    <property type="match status" value="1"/>
</dbReference>
<dbReference type="InterPro" id="IPR004518">
    <property type="entry name" value="MazG-like_dom"/>
</dbReference>
<dbReference type="EMBL" id="JAGMWN010000001">
    <property type="protein sequence ID" value="MBP5855695.1"/>
    <property type="molecule type" value="Genomic_DNA"/>
</dbReference>
<dbReference type="AlphaFoldDB" id="A0A8J7RW93"/>
<reference evidence="2" key="1">
    <citation type="submission" date="2021-04" db="EMBL/GenBank/DDBJ databases">
        <authorList>
            <person name="Zhang D.-C."/>
        </authorList>
    </citation>
    <scope>NUCLEOTIDE SEQUENCE</scope>
    <source>
        <strain evidence="2">CGMCC 1.15697</strain>
    </source>
</reference>
<dbReference type="CDD" id="cd11523">
    <property type="entry name" value="NTP-PPase"/>
    <property type="match status" value="1"/>
</dbReference>
<evidence type="ECO:0000313" key="2">
    <source>
        <dbReference type="EMBL" id="MBP5855695.1"/>
    </source>
</evidence>
<evidence type="ECO:0000313" key="3">
    <source>
        <dbReference type="Proteomes" id="UP000672602"/>
    </source>
</evidence>
<sequence>MRHLALRELAEYNSIRCREWQGPNGIASWSLSDWAVEMAGETGEACNIVKKMNRIRDDVERSNEDSQELHRKLADELADVVISASLLALRAGINLDRAVVEKFNATSKKNGLTSVIPEG</sequence>
<dbReference type="Pfam" id="PF03819">
    <property type="entry name" value="MazG"/>
    <property type="match status" value="1"/>
</dbReference>
<feature type="domain" description="NTP pyrophosphohydrolase MazG-like" evidence="1">
    <location>
        <begin position="38"/>
        <end position="104"/>
    </location>
</feature>
<name>A0A8J7RW93_9PROT</name>
<dbReference type="RefSeq" id="WP_210680273.1">
    <property type="nucleotide sequence ID" value="NZ_JAGMWN010000001.1"/>
</dbReference>
<keyword evidence="3" id="KW-1185">Reference proteome</keyword>
<evidence type="ECO:0000259" key="1">
    <source>
        <dbReference type="Pfam" id="PF03819"/>
    </source>
</evidence>
<gene>
    <name evidence="2" type="ORF">KAJ83_01640</name>
</gene>